<organism evidence="5 6">
    <name type="scientific">Vibrio viridaestus</name>
    <dbReference type="NCBI Taxonomy" id="2487322"/>
    <lineage>
        <taxon>Bacteria</taxon>
        <taxon>Pseudomonadati</taxon>
        <taxon>Pseudomonadota</taxon>
        <taxon>Gammaproteobacteria</taxon>
        <taxon>Vibrionales</taxon>
        <taxon>Vibrionaceae</taxon>
        <taxon>Vibrio</taxon>
    </lineage>
</organism>
<dbReference type="PANTHER" id="PTHR43436">
    <property type="entry name" value="ARAC-FAMILY TRANSCRIPTIONAL REGULATOR"/>
    <property type="match status" value="1"/>
</dbReference>
<comment type="caution">
    <text evidence="5">The sequence shown here is derived from an EMBL/GenBank/DDBJ whole genome shotgun (WGS) entry which is preliminary data.</text>
</comment>
<evidence type="ECO:0000259" key="4">
    <source>
        <dbReference type="PROSITE" id="PS01124"/>
    </source>
</evidence>
<dbReference type="EMBL" id="RJVQ01000004">
    <property type="protein sequence ID" value="RQW62902.1"/>
    <property type="molecule type" value="Genomic_DNA"/>
</dbReference>
<sequence>MTTLVEWLEKYTEINGLQNFSGTCETDIPGIWFYRSIEGNERKPLLYQSGVLILAQGLKNIYLDQSHVTYGPNDYLVVGVPLPIECEAIPDKGKPLMGISIRIEPHILQKMVHKLELSGHSGSQDCHRESCGLCSVSMSKEMEDTCLRIMKALCHPVEAHIIGESLLEELIYRVLISKAGYVLFELASKEGHYSRVANVLARVHQDYSRNLTVNELAKEANMSVSAFHLAFRSVTMESPLQYIKKVRLNRARELIQLEGRRVNEAARMVGYTSPSQFHREYKRLFKETPREDKLPA</sequence>
<dbReference type="GO" id="GO:0043565">
    <property type="term" value="F:sequence-specific DNA binding"/>
    <property type="evidence" value="ECO:0007669"/>
    <property type="project" value="InterPro"/>
</dbReference>
<dbReference type="InterPro" id="IPR009594">
    <property type="entry name" value="Tscrpt_reg_HTH_AraC_N"/>
</dbReference>
<dbReference type="InterPro" id="IPR009057">
    <property type="entry name" value="Homeodomain-like_sf"/>
</dbReference>
<evidence type="ECO:0000256" key="3">
    <source>
        <dbReference type="ARBA" id="ARBA00023163"/>
    </source>
</evidence>
<keyword evidence="3" id="KW-0804">Transcription</keyword>
<accession>A0A3N9U0U8</accession>
<dbReference type="PROSITE" id="PS00041">
    <property type="entry name" value="HTH_ARAC_FAMILY_1"/>
    <property type="match status" value="1"/>
</dbReference>
<evidence type="ECO:0000256" key="2">
    <source>
        <dbReference type="ARBA" id="ARBA00023125"/>
    </source>
</evidence>
<keyword evidence="2" id="KW-0238">DNA-binding</keyword>
<evidence type="ECO:0000256" key="1">
    <source>
        <dbReference type="ARBA" id="ARBA00023015"/>
    </source>
</evidence>
<gene>
    <name evidence="5" type="ORF">EES38_11270</name>
</gene>
<dbReference type="OrthoDB" id="34150at2"/>
<dbReference type="Pfam" id="PF12833">
    <property type="entry name" value="HTH_18"/>
    <property type="match status" value="1"/>
</dbReference>
<protein>
    <submittedName>
        <fullName evidence="5">Helix-turn-helix domain-containing protein</fullName>
    </submittedName>
</protein>
<name>A0A3N9U0U8_9VIBR</name>
<dbReference type="PROSITE" id="PS01124">
    <property type="entry name" value="HTH_ARAC_FAMILY_2"/>
    <property type="match status" value="1"/>
</dbReference>
<keyword evidence="1" id="KW-0805">Transcription regulation</keyword>
<evidence type="ECO:0000313" key="5">
    <source>
        <dbReference type="EMBL" id="RQW62902.1"/>
    </source>
</evidence>
<dbReference type="SUPFAM" id="SSF46689">
    <property type="entry name" value="Homeodomain-like"/>
    <property type="match status" value="2"/>
</dbReference>
<dbReference type="GO" id="GO:0003700">
    <property type="term" value="F:DNA-binding transcription factor activity"/>
    <property type="evidence" value="ECO:0007669"/>
    <property type="project" value="InterPro"/>
</dbReference>
<proteinExistence type="predicted"/>
<dbReference type="InterPro" id="IPR018062">
    <property type="entry name" value="HTH_AraC-typ_CS"/>
</dbReference>
<dbReference type="Proteomes" id="UP000281112">
    <property type="component" value="Unassembled WGS sequence"/>
</dbReference>
<dbReference type="PANTHER" id="PTHR43436:SF2">
    <property type="entry name" value="ARAC_XYLS FAMILY TRANSCRIPTIONAL REGULATOR"/>
    <property type="match status" value="1"/>
</dbReference>
<reference evidence="5 6" key="1">
    <citation type="submission" date="2018-11" db="EMBL/GenBank/DDBJ databases">
        <title>Vibrio LJC006 sp. nov., isolated from seawater during the bloom of the enteromorpha.</title>
        <authorList>
            <person name="Liang J."/>
        </authorList>
    </citation>
    <scope>NUCLEOTIDE SEQUENCE [LARGE SCALE GENOMIC DNA]</scope>
    <source>
        <strain evidence="5 6">LJC006</strain>
    </source>
</reference>
<dbReference type="InterPro" id="IPR018060">
    <property type="entry name" value="HTH_AraC"/>
</dbReference>
<dbReference type="SMART" id="SM00342">
    <property type="entry name" value="HTH_ARAC"/>
    <property type="match status" value="1"/>
</dbReference>
<feature type="domain" description="HTH araC/xylS-type" evidence="4">
    <location>
        <begin position="197"/>
        <end position="295"/>
    </location>
</feature>
<dbReference type="AlphaFoldDB" id="A0A3N9U0U8"/>
<keyword evidence="6" id="KW-1185">Reference proteome</keyword>
<dbReference type="Pfam" id="PF06719">
    <property type="entry name" value="AraC_N"/>
    <property type="match status" value="1"/>
</dbReference>
<evidence type="ECO:0000313" key="6">
    <source>
        <dbReference type="Proteomes" id="UP000281112"/>
    </source>
</evidence>
<dbReference type="RefSeq" id="WP_124937301.1">
    <property type="nucleotide sequence ID" value="NZ_RJVQ01000004.1"/>
</dbReference>
<dbReference type="Gene3D" id="1.10.10.60">
    <property type="entry name" value="Homeodomain-like"/>
    <property type="match status" value="2"/>
</dbReference>